<dbReference type="PANTHER" id="PTHR46641:SF14">
    <property type="entry name" value="G-PROTEIN COUPLED RECEPTORS FAMILY 1 PROFILE DOMAIN-CONTAINING PROTEIN"/>
    <property type="match status" value="1"/>
</dbReference>
<feature type="transmembrane region" description="Helical" evidence="6">
    <location>
        <begin position="472"/>
        <end position="496"/>
    </location>
</feature>
<comment type="subcellular location">
    <subcellularLocation>
        <location evidence="1">Membrane</location>
    </subcellularLocation>
</comment>
<feature type="transmembrane region" description="Helical" evidence="6">
    <location>
        <begin position="174"/>
        <end position="195"/>
    </location>
</feature>
<dbReference type="InterPro" id="IPR017452">
    <property type="entry name" value="GPCR_Rhodpsn_7TM"/>
</dbReference>
<dbReference type="CDD" id="cd14978">
    <property type="entry name" value="7tmA_FMRFamide_R-like"/>
    <property type="match status" value="1"/>
</dbReference>
<evidence type="ECO:0000256" key="1">
    <source>
        <dbReference type="ARBA" id="ARBA00004370"/>
    </source>
</evidence>
<feature type="transmembrane region" description="Helical" evidence="6">
    <location>
        <begin position="96"/>
        <end position="118"/>
    </location>
</feature>
<name>A0ABD2JQP4_HETSC</name>
<feature type="compositionally biased region" description="Basic residues" evidence="5">
    <location>
        <begin position="667"/>
        <end position="677"/>
    </location>
</feature>
<dbReference type="PANTHER" id="PTHR46641">
    <property type="entry name" value="FMRFAMIDE RECEPTOR-RELATED"/>
    <property type="match status" value="1"/>
</dbReference>
<keyword evidence="9" id="KW-1185">Reference proteome</keyword>
<proteinExistence type="predicted"/>
<dbReference type="InterPro" id="IPR052954">
    <property type="entry name" value="GPCR-Ligand_Int"/>
</dbReference>
<protein>
    <recommendedName>
        <fullName evidence="7">G-protein coupled receptors family 1 profile domain-containing protein</fullName>
    </recommendedName>
</protein>
<dbReference type="AlphaFoldDB" id="A0ABD2JQP4"/>
<keyword evidence="2 6" id="KW-0812">Transmembrane</keyword>
<accession>A0ABD2JQP4</accession>
<feature type="transmembrane region" description="Helical" evidence="6">
    <location>
        <begin position="431"/>
        <end position="452"/>
    </location>
</feature>
<evidence type="ECO:0000313" key="9">
    <source>
        <dbReference type="Proteomes" id="UP001620645"/>
    </source>
</evidence>
<evidence type="ECO:0000256" key="2">
    <source>
        <dbReference type="ARBA" id="ARBA00022692"/>
    </source>
</evidence>
<dbReference type="InterPro" id="IPR000276">
    <property type="entry name" value="GPCR_Rhodpsn"/>
</dbReference>
<keyword evidence="3 6" id="KW-1133">Transmembrane helix</keyword>
<feature type="transmembrane region" description="Helical" evidence="6">
    <location>
        <begin position="320"/>
        <end position="349"/>
    </location>
</feature>
<reference evidence="8 9" key="1">
    <citation type="submission" date="2024-10" db="EMBL/GenBank/DDBJ databases">
        <authorList>
            <person name="Kim D."/>
        </authorList>
    </citation>
    <scope>NUCLEOTIDE SEQUENCE [LARGE SCALE GENOMIC DNA]</scope>
    <source>
        <strain evidence="8">Taebaek</strain>
    </source>
</reference>
<evidence type="ECO:0000256" key="3">
    <source>
        <dbReference type="ARBA" id="ARBA00022989"/>
    </source>
</evidence>
<dbReference type="Gene3D" id="1.20.1070.10">
    <property type="entry name" value="Rhodopsin 7-helix transmembrane proteins"/>
    <property type="match status" value="1"/>
</dbReference>
<gene>
    <name evidence="8" type="ORF">niasHS_004978</name>
</gene>
<evidence type="ECO:0000259" key="7">
    <source>
        <dbReference type="PROSITE" id="PS50262"/>
    </source>
</evidence>
<keyword evidence="4 6" id="KW-0472">Membrane</keyword>
<dbReference type="PROSITE" id="PS50262">
    <property type="entry name" value="G_PROTEIN_RECEP_F1_2"/>
    <property type="match status" value="1"/>
</dbReference>
<feature type="region of interest" description="Disordered" evidence="5">
    <location>
        <begin position="648"/>
        <end position="677"/>
    </location>
</feature>
<evidence type="ECO:0000313" key="8">
    <source>
        <dbReference type="EMBL" id="KAL3092951.1"/>
    </source>
</evidence>
<comment type="caution">
    <text evidence="8">The sequence shown here is derived from an EMBL/GenBank/DDBJ whole genome shotgun (WGS) entry which is preliminary data.</text>
</comment>
<dbReference type="EMBL" id="JBICCN010000115">
    <property type="protein sequence ID" value="KAL3092951.1"/>
    <property type="molecule type" value="Genomic_DNA"/>
</dbReference>
<feature type="domain" description="G-protein coupled receptors family 1 profile" evidence="7">
    <location>
        <begin position="107"/>
        <end position="492"/>
    </location>
</feature>
<dbReference type="GO" id="GO:0016020">
    <property type="term" value="C:membrane"/>
    <property type="evidence" value="ECO:0007669"/>
    <property type="project" value="UniProtKB-SubCell"/>
</dbReference>
<evidence type="ECO:0000256" key="6">
    <source>
        <dbReference type="SAM" id="Phobius"/>
    </source>
</evidence>
<feature type="transmembrane region" description="Helical" evidence="6">
    <location>
        <begin position="216"/>
        <end position="236"/>
    </location>
</feature>
<evidence type="ECO:0000256" key="4">
    <source>
        <dbReference type="ARBA" id="ARBA00023136"/>
    </source>
</evidence>
<dbReference type="SUPFAM" id="SSF81321">
    <property type="entry name" value="Family A G protein-coupled receptor-like"/>
    <property type="match status" value="1"/>
</dbReference>
<organism evidence="8 9">
    <name type="scientific">Heterodera schachtii</name>
    <name type="common">Sugarbeet cyst nematode worm</name>
    <name type="synonym">Tylenchus schachtii</name>
    <dbReference type="NCBI Taxonomy" id="97005"/>
    <lineage>
        <taxon>Eukaryota</taxon>
        <taxon>Metazoa</taxon>
        <taxon>Ecdysozoa</taxon>
        <taxon>Nematoda</taxon>
        <taxon>Chromadorea</taxon>
        <taxon>Rhabditida</taxon>
        <taxon>Tylenchina</taxon>
        <taxon>Tylenchomorpha</taxon>
        <taxon>Tylenchoidea</taxon>
        <taxon>Heteroderidae</taxon>
        <taxon>Heteroderinae</taxon>
        <taxon>Heterodera</taxon>
    </lineage>
</organism>
<sequence>MTQILLDSNDYAQHTAVIDQPPLMFDEWETTMHSTTPTTAFSRSFSPPAAVIFEQQRPNSAAHSHSLLQYIQNWLNTLDNFSQLQEMLSWLLNGPLSLLLVLSGIVLNALCVVVFVRFRRNVSGGTTPIIHYYLISLAGWHSALLFNAFLLYCLPTMLWGSVVSSGPYVHLYPPTYALANATHTGTVWIILALTLDRYLALCMPFKHRIFSKRSRVKRLVVGLSIGALFFCLPRFFEVQTAVECYALDGGAAALLSSAHATVAETAETEALTVANATVTYEEQQRQVPQQMNTVYGSAITKCDTFVQRTGLPENQLYRTIYHILLGSAFVTILPGVLTFVLTLRISIALGEARHRRKRLSHCCAHLHSIDGAGAGSTTARTTTTTISCNTERESLADNSVGEKQHYRIMLMSGAMTNGGKKPSLKRKEHRANVMLVVIIVKFLISDILPTVLDVFETFIGNEVFMASPLATLWVDFSNFLLVINCSTNFWVFLLYVRGFRQRCVRLITNSFQCSTQSLLHDEVGGSCIASLRPSTPRISANGMQFAGGVHQNRQHGSGSEYSGEWAAQQNYANFAMPNLNGKYRKEQTMDEAAVIRPKRASSLAISVQQRNNLTENGTSIDGAVPRPSSITGVVRTVPLVVTSISAPLPLPPPKHRPMAANEEEQRHYRKKRSLAAW</sequence>
<evidence type="ECO:0000256" key="5">
    <source>
        <dbReference type="SAM" id="MobiDB-lite"/>
    </source>
</evidence>
<dbReference type="Proteomes" id="UP001620645">
    <property type="component" value="Unassembled WGS sequence"/>
</dbReference>
<dbReference type="PROSITE" id="PS00237">
    <property type="entry name" value="G_PROTEIN_RECEP_F1_1"/>
    <property type="match status" value="1"/>
</dbReference>
<feature type="transmembrane region" description="Helical" evidence="6">
    <location>
        <begin position="130"/>
        <end position="154"/>
    </location>
</feature>